<proteinExistence type="predicted"/>
<sequence length="95" mass="10393">MSSQLRSRLGGGDDVLNEVSVPWRWLKNRRGARLPRRRSLHGGAAVEVALYGGDLNSGEDDGGGDVGLRRRNSGRVSGDGWWCSAGMAREEREKL</sequence>
<keyword evidence="2" id="KW-1185">Reference proteome</keyword>
<evidence type="ECO:0000313" key="1">
    <source>
        <dbReference type="EMBL" id="KAJ6841456.1"/>
    </source>
</evidence>
<dbReference type="AlphaFoldDB" id="A0AAX6HK80"/>
<reference evidence="1" key="1">
    <citation type="journal article" date="2023" name="GigaByte">
        <title>Genome assembly of the bearded iris, Iris pallida Lam.</title>
        <authorList>
            <person name="Bruccoleri R.E."/>
            <person name="Oakeley E.J."/>
            <person name="Faust A.M.E."/>
            <person name="Altorfer M."/>
            <person name="Dessus-Babus S."/>
            <person name="Burckhardt D."/>
            <person name="Oertli M."/>
            <person name="Naumann U."/>
            <person name="Petersen F."/>
            <person name="Wong J."/>
        </authorList>
    </citation>
    <scope>NUCLEOTIDE SEQUENCE</scope>
    <source>
        <strain evidence="1">GSM-AAB239-AS_SAM_17_03QT</strain>
    </source>
</reference>
<dbReference type="Proteomes" id="UP001140949">
    <property type="component" value="Unassembled WGS sequence"/>
</dbReference>
<gene>
    <name evidence="1" type="ORF">M6B38_306215</name>
</gene>
<reference evidence="1" key="2">
    <citation type="submission" date="2023-04" db="EMBL/GenBank/DDBJ databases">
        <authorList>
            <person name="Bruccoleri R.E."/>
            <person name="Oakeley E.J."/>
            <person name="Faust A.-M."/>
            <person name="Dessus-Babus S."/>
            <person name="Altorfer M."/>
            <person name="Burckhardt D."/>
            <person name="Oertli M."/>
            <person name="Naumann U."/>
            <person name="Petersen F."/>
            <person name="Wong J."/>
        </authorList>
    </citation>
    <scope>NUCLEOTIDE SEQUENCE</scope>
    <source>
        <strain evidence="1">GSM-AAB239-AS_SAM_17_03QT</strain>
        <tissue evidence="1">Leaf</tissue>
    </source>
</reference>
<evidence type="ECO:0000313" key="2">
    <source>
        <dbReference type="Proteomes" id="UP001140949"/>
    </source>
</evidence>
<dbReference type="EMBL" id="JANAVB010008599">
    <property type="protein sequence ID" value="KAJ6841456.1"/>
    <property type="molecule type" value="Genomic_DNA"/>
</dbReference>
<protein>
    <submittedName>
        <fullName evidence="1">Uncharacterized protein</fullName>
    </submittedName>
</protein>
<comment type="caution">
    <text evidence="1">The sequence shown here is derived from an EMBL/GenBank/DDBJ whole genome shotgun (WGS) entry which is preliminary data.</text>
</comment>
<name>A0AAX6HK80_IRIPA</name>
<organism evidence="1 2">
    <name type="scientific">Iris pallida</name>
    <name type="common">Sweet iris</name>
    <dbReference type="NCBI Taxonomy" id="29817"/>
    <lineage>
        <taxon>Eukaryota</taxon>
        <taxon>Viridiplantae</taxon>
        <taxon>Streptophyta</taxon>
        <taxon>Embryophyta</taxon>
        <taxon>Tracheophyta</taxon>
        <taxon>Spermatophyta</taxon>
        <taxon>Magnoliopsida</taxon>
        <taxon>Liliopsida</taxon>
        <taxon>Asparagales</taxon>
        <taxon>Iridaceae</taxon>
        <taxon>Iridoideae</taxon>
        <taxon>Irideae</taxon>
        <taxon>Iris</taxon>
    </lineage>
</organism>
<accession>A0AAX6HK80</accession>